<keyword evidence="2" id="KW-0067">ATP-binding</keyword>
<dbReference type="PROSITE" id="PS50125">
    <property type="entry name" value="GUANYLATE_CYCLASE_2"/>
    <property type="match status" value="1"/>
</dbReference>
<name>A0ABN2I5Y7_9ACTN</name>
<dbReference type="InterPro" id="IPR001054">
    <property type="entry name" value="A/G_cyclase"/>
</dbReference>
<dbReference type="Proteomes" id="UP001500618">
    <property type="component" value="Unassembled WGS sequence"/>
</dbReference>
<dbReference type="Gene3D" id="3.40.50.300">
    <property type="entry name" value="P-loop containing nucleotide triphosphate hydrolases"/>
    <property type="match status" value="1"/>
</dbReference>
<keyword evidence="1" id="KW-0547">Nucleotide-binding</keyword>
<proteinExistence type="predicted"/>
<dbReference type="CDD" id="cd07302">
    <property type="entry name" value="CHD"/>
    <property type="match status" value="1"/>
</dbReference>
<dbReference type="Pfam" id="PF00211">
    <property type="entry name" value="Guanylate_cyc"/>
    <property type="match status" value="1"/>
</dbReference>
<dbReference type="EMBL" id="BAAANY010000022">
    <property type="protein sequence ID" value="GAA1699227.1"/>
    <property type="molecule type" value="Genomic_DNA"/>
</dbReference>
<feature type="domain" description="Guanylate cyclase" evidence="4">
    <location>
        <begin position="35"/>
        <end position="163"/>
    </location>
</feature>
<reference evidence="5 6" key="1">
    <citation type="journal article" date="2019" name="Int. J. Syst. Evol. Microbiol.">
        <title>The Global Catalogue of Microorganisms (GCM) 10K type strain sequencing project: providing services to taxonomists for standard genome sequencing and annotation.</title>
        <authorList>
            <consortium name="The Broad Institute Genomics Platform"/>
            <consortium name="The Broad Institute Genome Sequencing Center for Infectious Disease"/>
            <person name="Wu L."/>
            <person name="Ma J."/>
        </authorList>
    </citation>
    <scope>NUCLEOTIDE SEQUENCE [LARGE SCALE GENOMIC DNA]</scope>
    <source>
        <strain evidence="5 6">JCM 14718</strain>
    </source>
</reference>
<dbReference type="SUPFAM" id="SSF48452">
    <property type="entry name" value="TPR-like"/>
    <property type="match status" value="3"/>
</dbReference>
<keyword evidence="6" id="KW-1185">Reference proteome</keyword>
<evidence type="ECO:0000256" key="1">
    <source>
        <dbReference type="ARBA" id="ARBA00022741"/>
    </source>
</evidence>
<evidence type="ECO:0000259" key="4">
    <source>
        <dbReference type="PROSITE" id="PS50125"/>
    </source>
</evidence>
<comment type="caution">
    <text evidence="5">The sequence shown here is derived from an EMBL/GenBank/DDBJ whole genome shotgun (WGS) entry which is preliminary data.</text>
</comment>
<dbReference type="Gene3D" id="1.25.40.10">
    <property type="entry name" value="Tetratricopeptide repeat domain"/>
    <property type="match status" value="2"/>
</dbReference>
<organism evidence="5 6">
    <name type="scientific">Fodinicola feengrottensis</name>
    <dbReference type="NCBI Taxonomy" id="435914"/>
    <lineage>
        <taxon>Bacteria</taxon>
        <taxon>Bacillati</taxon>
        <taxon>Actinomycetota</taxon>
        <taxon>Actinomycetes</taxon>
        <taxon>Mycobacteriales</taxon>
        <taxon>Fodinicola</taxon>
    </lineage>
</organism>
<dbReference type="InterPro" id="IPR011990">
    <property type="entry name" value="TPR-like_helical_dom_sf"/>
</dbReference>
<dbReference type="InterPro" id="IPR029787">
    <property type="entry name" value="Nucleotide_cyclase"/>
</dbReference>
<evidence type="ECO:0000313" key="6">
    <source>
        <dbReference type="Proteomes" id="UP001500618"/>
    </source>
</evidence>
<dbReference type="InterPro" id="IPR027417">
    <property type="entry name" value="P-loop_NTPase"/>
</dbReference>
<feature type="region of interest" description="Disordered" evidence="3">
    <location>
        <begin position="352"/>
        <end position="374"/>
    </location>
</feature>
<evidence type="ECO:0000313" key="5">
    <source>
        <dbReference type="EMBL" id="GAA1699227.1"/>
    </source>
</evidence>
<gene>
    <name evidence="5" type="ORF">GCM10009765_55790</name>
</gene>
<dbReference type="Pfam" id="PF13191">
    <property type="entry name" value="AAA_16"/>
    <property type="match status" value="1"/>
</dbReference>
<protein>
    <recommendedName>
        <fullName evidence="4">Guanylate cyclase domain-containing protein</fullName>
    </recommendedName>
</protein>
<evidence type="ECO:0000256" key="2">
    <source>
        <dbReference type="ARBA" id="ARBA00022840"/>
    </source>
</evidence>
<sequence>MCGTVAVPGAHFCHACGAALPAATVGVPTERRVVTVLFGDLSEFTAWSEQLDPERVGAVTDRVMAACAQAVTAFGGNVDKLVGDGIMAVFGAPVAHEDDPERAVRAALAMQRAVRRMVEDEVGGGRRLGLRVGLNTGEVAAGVQAALSYTVIGDTVNTAARLADAAGVGGVYAGAATQRATRDRAGWRRLPPLRLKGKREAVEAYELLGLRDAPGARPGLGDEAPFIGREAEMGRLAGRYLEVSDRESSHVVVITGDAGIGKTRLGTEFGRYAETTMSGCTLRVRCAAYGDGRLGPLLRLVRQACGVEPDDTRAEMADRIRRTVDRLRAHADSRKDGTDLQSALEPLLALVGAAESPPRPTGMSAGSRPPGTEARDIMPAAVANLLRAMSEETCPLVIVIDDAHNAPPPTAAALADVISRLDGSVLTLLLGRAELSRGSELPGRFPDAEVTALAPLSGAASARLLRAYLGGGQLPSADQDRLLAIAQGNPFYLAELVALLVEQGALTGGSGGWQLKPGSLAGRLLSVDLAAVLTARIDSLPAGARAILRDAAVVGERIPVRALAVLRAEQSIGVPLQLDRLPKDIAELVARRMLRPSNRGGYTFVTAFMRQAAYAGVGKTELAARHARLARWADALAPDDPELAGIERDTFVARHAEEALSLADAMRLAASSDPRTVVSIGVAALGRLATAAFADSQPAQAAALLDRAAALARDEMPAELTLARARAWVRTSRYAEALALAERLRQDTTADDADGQAIRMGALLVIGDAERAVGHLEEAAHAWRTVANACGGPPEYETEALRRLGMLDYLTGHLADADERFVQAYQLSLSQHDRPGQGWALQNIAWSATSRGDFDRAEMALDRAATLFVDLRDVAGQSWVTGTEAFVRLLQGRLRQAGALAAEFLPYAERLGDEWGLAAVQMVDAYAAAELGELARADRQARVALRSFEQLDDAWGRSLALVVRGVVARDRCADPAALAGTAIPIFVEAVRIAEQAAHPLTFGVARTLLGYCKLDAGDAAAAEADARATLDLITPLQVTEAAAVGPVVLLARARRAQGDLDEAISLLTDVAKAAASPSLVFPRRQALAHYAAMLVDAGRAEEALSWAQRAGDVPAEDVRSRVVAARALAKALAATGATQLACEAMREACALAYSTEQVSERAATDGLADRLLCR</sequence>
<dbReference type="PANTHER" id="PTHR16305:SF28">
    <property type="entry name" value="GUANYLATE CYCLASE DOMAIN-CONTAINING PROTEIN"/>
    <property type="match status" value="1"/>
</dbReference>
<evidence type="ECO:0000256" key="3">
    <source>
        <dbReference type="SAM" id="MobiDB-lite"/>
    </source>
</evidence>
<dbReference type="InterPro" id="IPR041664">
    <property type="entry name" value="AAA_16"/>
</dbReference>
<dbReference type="PANTHER" id="PTHR16305">
    <property type="entry name" value="TESTICULAR SOLUBLE ADENYLYL CYCLASE"/>
    <property type="match status" value="1"/>
</dbReference>
<dbReference type="SUPFAM" id="SSF55073">
    <property type="entry name" value="Nucleotide cyclase"/>
    <property type="match status" value="1"/>
</dbReference>
<dbReference type="SUPFAM" id="SSF52540">
    <property type="entry name" value="P-loop containing nucleoside triphosphate hydrolases"/>
    <property type="match status" value="1"/>
</dbReference>
<dbReference type="SMART" id="SM00044">
    <property type="entry name" value="CYCc"/>
    <property type="match status" value="1"/>
</dbReference>
<accession>A0ABN2I5Y7</accession>
<dbReference type="Gene3D" id="3.30.70.1230">
    <property type="entry name" value="Nucleotide cyclase"/>
    <property type="match status" value="1"/>
</dbReference>